<sequence length="229" mass="24608">MDAEDLPPERVLPLVVRVERTEPPTRTDALEAAARAVLLMVTTDEPEWRAAVEAWRGNRIRKVVRRARGAEWRRATELPGLTVTSGSAQVRVYPPVLLDAWPRDLARLQVSGIELDDPAIPEPPPGTPLVLLAPDVRMSAGKAMAQAGHAAQLGLWSLDPAVAADWAAGGFPLAVRVASRGQWDAAVRAGGPVVHDAGFTEVTPGSATATFAWPQKSGASSTYRRPIRR</sequence>
<dbReference type="RefSeq" id="WP_345730222.1">
    <property type="nucleotide sequence ID" value="NZ_BAAAYN010000029.1"/>
</dbReference>
<evidence type="ECO:0000313" key="1">
    <source>
        <dbReference type="EMBL" id="GAA3390711.1"/>
    </source>
</evidence>
<dbReference type="Gene3D" id="3.40.1490.10">
    <property type="entry name" value="Bit1"/>
    <property type="match status" value="1"/>
</dbReference>
<keyword evidence="2" id="KW-1185">Reference proteome</keyword>
<organism evidence="1 2">
    <name type="scientific">Cryptosporangium minutisporangium</name>
    <dbReference type="NCBI Taxonomy" id="113569"/>
    <lineage>
        <taxon>Bacteria</taxon>
        <taxon>Bacillati</taxon>
        <taxon>Actinomycetota</taxon>
        <taxon>Actinomycetes</taxon>
        <taxon>Cryptosporangiales</taxon>
        <taxon>Cryptosporangiaceae</taxon>
        <taxon>Cryptosporangium</taxon>
    </lineage>
</organism>
<dbReference type="GO" id="GO:0016787">
    <property type="term" value="F:hydrolase activity"/>
    <property type="evidence" value="ECO:0007669"/>
    <property type="project" value="UniProtKB-KW"/>
</dbReference>
<keyword evidence="1" id="KW-0378">Hydrolase</keyword>
<gene>
    <name evidence="1" type="ORF">GCM10020369_45720</name>
</gene>
<dbReference type="EMBL" id="BAAAYN010000029">
    <property type="protein sequence ID" value="GAA3390711.1"/>
    <property type="molecule type" value="Genomic_DNA"/>
</dbReference>
<evidence type="ECO:0000313" key="2">
    <source>
        <dbReference type="Proteomes" id="UP001501676"/>
    </source>
</evidence>
<dbReference type="Proteomes" id="UP001501676">
    <property type="component" value="Unassembled WGS sequence"/>
</dbReference>
<accession>A0ABP6T1F6</accession>
<dbReference type="SUPFAM" id="SSF102462">
    <property type="entry name" value="Peptidyl-tRNA hydrolase II"/>
    <property type="match status" value="1"/>
</dbReference>
<dbReference type="InterPro" id="IPR023476">
    <property type="entry name" value="Pep_tRNA_hydro_II_dom_sf"/>
</dbReference>
<name>A0ABP6T1F6_9ACTN</name>
<comment type="caution">
    <text evidence="1">The sequence shown here is derived from an EMBL/GenBank/DDBJ whole genome shotgun (WGS) entry which is preliminary data.</text>
</comment>
<protein>
    <submittedName>
        <fullName evidence="1">Peptidyl-tRNA hydrolase</fullName>
    </submittedName>
</protein>
<proteinExistence type="predicted"/>
<reference evidence="2" key="1">
    <citation type="journal article" date="2019" name="Int. J. Syst. Evol. Microbiol.">
        <title>The Global Catalogue of Microorganisms (GCM) 10K type strain sequencing project: providing services to taxonomists for standard genome sequencing and annotation.</title>
        <authorList>
            <consortium name="The Broad Institute Genomics Platform"/>
            <consortium name="The Broad Institute Genome Sequencing Center for Infectious Disease"/>
            <person name="Wu L."/>
            <person name="Ma J."/>
        </authorList>
    </citation>
    <scope>NUCLEOTIDE SEQUENCE [LARGE SCALE GENOMIC DNA]</scope>
    <source>
        <strain evidence="2">JCM 9458</strain>
    </source>
</reference>